<dbReference type="AlphaFoldDB" id="A0A7C8NZ31"/>
<evidence type="ECO:0000313" key="1">
    <source>
        <dbReference type="EMBL" id="KAF3141719.1"/>
    </source>
</evidence>
<sequence>MMVLNRARSLPSASLDTKCIIDLQSSVTFDAAVDAIVDATVNPTAGVTVNDTVNDTISATADSDPTTDGPPDIFLITLGIPPYLNLTGLGATGIELLDIDSRRHDRVMGLSRNGKMYRKLAVGLLFMGWKANSYSEDFPSHIAASSQRSLQLPFLDTVSYELVRQIVSKLNRFQRRYGQVFHQMRRMEDQFTELAIELGDFHEQHEFMRPEYFSGKAPKPVYVRDRDNVERFFKEVHKDLMRRTDRFLTMMEWVDVVRQTWRLFQTEKLLLEQFLEILLRDVDKEKARLRRDRADLIPLVNFDIYESGSTYV</sequence>
<proteinExistence type="predicted"/>
<accession>A0A7C8NZ31</accession>
<dbReference type="EMBL" id="WIQZ01000013">
    <property type="protein sequence ID" value="KAF3141719.1"/>
    <property type="molecule type" value="Genomic_DNA"/>
</dbReference>
<name>A0A7C8NZ31_ORBOL</name>
<reference evidence="1 2" key="1">
    <citation type="submission" date="2019-06" db="EMBL/GenBank/DDBJ databases">
        <authorList>
            <person name="Palmer J.M."/>
        </authorList>
    </citation>
    <scope>NUCLEOTIDE SEQUENCE [LARGE SCALE GENOMIC DNA]</scope>
    <source>
        <strain evidence="1 2">TWF703</strain>
    </source>
</reference>
<organism evidence="1 2">
    <name type="scientific">Orbilia oligospora</name>
    <name type="common">Nematode-trapping fungus</name>
    <name type="synonym">Arthrobotrys oligospora</name>
    <dbReference type="NCBI Taxonomy" id="2813651"/>
    <lineage>
        <taxon>Eukaryota</taxon>
        <taxon>Fungi</taxon>
        <taxon>Dikarya</taxon>
        <taxon>Ascomycota</taxon>
        <taxon>Pezizomycotina</taxon>
        <taxon>Orbiliomycetes</taxon>
        <taxon>Orbiliales</taxon>
        <taxon>Orbiliaceae</taxon>
        <taxon>Orbilia</taxon>
    </lineage>
</organism>
<gene>
    <name evidence="1" type="ORF">TWF703_001741</name>
</gene>
<evidence type="ECO:0000313" key="2">
    <source>
        <dbReference type="Proteomes" id="UP000480548"/>
    </source>
</evidence>
<protein>
    <submittedName>
        <fullName evidence="1">Uncharacterized protein</fullName>
    </submittedName>
</protein>
<comment type="caution">
    <text evidence="1">The sequence shown here is derived from an EMBL/GenBank/DDBJ whole genome shotgun (WGS) entry which is preliminary data.</text>
</comment>
<dbReference type="Proteomes" id="UP000480548">
    <property type="component" value="Unassembled WGS sequence"/>
</dbReference>